<feature type="signal peptide" evidence="1">
    <location>
        <begin position="1"/>
        <end position="21"/>
    </location>
</feature>
<protein>
    <recommendedName>
        <fullName evidence="4">Lipoprotein</fullName>
    </recommendedName>
</protein>
<evidence type="ECO:0000313" key="2">
    <source>
        <dbReference type="EMBL" id="MDQ0230655.1"/>
    </source>
</evidence>
<dbReference type="RefSeq" id="WP_307340334.1">
    <property type="nucleotide sequence ID" value="NZ_JAUSUD010000007.1"/>
</dbReference>
<keyword evidence="1" id="KW-0732">Signal</keyword>
<evidence type="ECO:0000313" key="3">
    <source>
        <dbReference type="Proteomes" id="UP001234495"/>
    </source>
</evidence>
<organism evidence="2 3">
    <name type="scientific">Metabacillus malikii</name>
    <dbReference type="NCBI Taxonomy" id="1504265"/>
    <lineage>
        <taxon>Bacteria</taxon>
        <taxon>Bacillati</taxon>
        <taxon>Bacillota</taxon>
        <taxon>Bacilli</taxon>
        <taxon>Bacillales</taxon>
        <taxon>Bacillaceae</taxon>
        <taxon>Metabacillus</taxon>
    </lineage>
</organism>
<proteinExistence type="predicted"/>
<comment type="caution">
    <text evidence="2">The sequence shown here is derived from an EMBL/GenBank/DDBJ whole genome shotgun (WGS) entry which is preliminary data.</text>
</comment>
<sequence length="218" mass="24377">MPKNIKVCLFFIFAMMLTGCASTEIKQPENETKIETHKQTTIQNSKLTIEPYNISEKESMLISKTGVNQIEYYTLEGTLKEGEYIQFAVEVYENGKRKSELLTTSDEMIPKYENSIVSFGISNSTGEEDSLKLLTGTPSGLDTTDYPNNMTVSTFRKLIGEKVTLEKNKPIYLAAWAGTTKNGLSFGGNENGELPTGIDEAETVLLYRVLWTDPIKNN</sequence>
<gene>
    <name evidence="2" type="ORF">J2S19_001911</name>
</gene>
<dbReference type="PROSITE" id="PS51257">
    <property type="entry name" value="PROKAR_LIPOPROTEIN"/>
    <property type="match status" value="1"/>
</dbReference>
<name>A0ABT9ZFA2_9BACI</name>
<dbReference type="Proteomes" id="UP001234495">
    <property type="component" value="Unassembled WGS sequence"/>
</dbReference>
<reference evidence="2 3" key="1">
    <citation type="submission" date="2023-07" db="EMBL/GenBank/DDBJ databases">
        <title>Genomic Encyclopedia of Type Strains, Phase IV (KMG-IV): sequencing the most valuable type-strain genomes for metagenomic binning, comparative biology and taxonomic classification.</title>
        <authorList>
            <person name="Goeker M."/>
        </authorList>
    </citation>
    <scope>NUCLEOTIDE SEQUENCE [LARGE SCALE GENOMIC DNA]</scope>
    <source>
        <strain evidence="2 3">DSM 29005</strain>
    </source>
</reference>
<keyword evidence="3" id="KW-1185">Reference proteome</keyword>
<evidence type="ECO:0008006" key="4">
    <source>
        <dbReference type="Google" id="ProtNLM"/>
    </source>
</evidence>
<feature type="chain" id="PRO_5046038669" description="Lipoprotein" evidence="1">
    <location>
        <begin position="22"/>
        <end position="218"/>
    </location>
</feature>
<evidence type="ECO:0000256" key="1">
    <source>
        <dbReference type="SAM" id="SignalP"/>
    </source>
</evidence>
<accession>A0ABT9ZFA2</accession>
<dbReference type="EMBL" id="JAUSUD010000007">
    <property type="protein sequence ID" value="MDQ0230655.1"/>
    <property type="molecule type" value="Genomic_DNA"/>
</dbReference>